<reference evidence="1" key="1">
    <citation type="submission" date="2023-01" db="EMBL/GenBank/DDBJ databases">
        <title>Genome assembly of the deep-sea coral Lophelia pertusa.</title>
        <authorList>
            <person name="Herrera S."/>
            <person name="Cordes E."/>
        </authorList>
    </citation>
    <scope>NUCLEOTIDE SEQUENCE</scope>
    <source>
        <strain evidence="1">USNM1676648</strain>
        <tissue evidence="1">Polyp</tissue>
    </source>
</reference>
<name>A0A9W9ZTE3_9CNID</name>
<protein>
    <submittedName>
        <fullName evidence="1">Uncharacterized protein</fullName>
    </submittedName>
</protein>
<proteinExistence type="predicted"/>
<dbReference type="AlphaFoldDB" id="A0A9W9ZTE3"/>
<dbReference type="Proteomes" id="UP001163046">
    <property type="component" value="Unassembled WGS sequence"/>
</dbReference>
<accession>A0A9W9ZTE3</accession>
<evidence type="ECO:0000313" key="1">
    <source>
        <dbReference type="EMBL" id="KAJ7387055.1"/>
    </source>
</evidence>
<organism evidence="1 2">
    <name type="scientific">Desmophyllum pertusum</name>
    <dbReference type="NCBI Taxonomy" id="174260"/>
    <lineage>
        <taxon>Eukaryota</taxon>
        <taxon>Metazoa</taxon>
        <taxon>Cnidaria</taxon>
        <taxon>Anthozoa</taxon>
        <taxon>Hexacorallia</taxon>
        <taxon>Scleractinia</taxon>
        <taxon>Caryophylliina</taxon>
        <taxon>Caryophylliidae</taxon>
        <taxon>Desmophyllum</taxon>
    </lineage>
</organism>
<dbReference type="SUPFAM" id="SSF53335">
    <property type="entry name" value="S-adenosyl-L-methionine-dependent methyltransferases"/>
    <property type="match status" value="1"/>
</dbReference>
<keyword evidence="2" id="KW-1185">Reference proteome</keyword>
<dbReference type="InterPro" id="IPR029063">
    <property type="entry name" value="SAM-dependent_MTases_sf"/>
</dbReference>
<evidence type="ECO:0000313" key="2">
    <source>
        <dbReference type="Proteomes" id="UP001163046"/>
    </source>
</evidence>
<gene>
    <name evidence="1" type="ORF">OS493_004019</name>
</gene>
<sequence>MIKAAKTFLSVFGKALPRPPTMRRFGPIILSTQSKPSCRVFDCWAASRLFVAKILELGSGTGKFTRVMLDVLKYQVIASDPLGNMCFHWFANATALEEINRVLVPELKSIIYPFEEDWKNVFSLTPRKLFSDLEEDLSFSHTLPSSFDECHNYFASASVIASGSESTKECFRELFNEVMKKHFKEKGIDLDYIPFKIFLYWCTNAI</sequence>
<dbReference type="OrthoDB" id="506498at2759"/>
<dbReference type="EMBL" id="MU825874">
    <property type="protein sequence ID" value="KAJ7387055.1"/>
    <property type="molecule type" value="Genomic_DNA"/>
</dbReference>
<comment type="caution">
    <text evidence="1">The sequence shown here is derived from an EMBL/GenBank/DDBJ whole genome shotgun (WGS) entry which is preliminary data.</text>
</comment>